<reference evidence="1 2" key="1">
    <citation type="journal article" date="2006" name="Nature">
        <title>Global trends of whole-genome duplications revealed by the ciliate Paramecium tetraurelia.</title>
        <authorList>
            <consortium name="Genoscope"/>
            <person name="Aury J.-M."/>
            <person name="Jaillon O."/>
            <person name="Duret L."/>
            <person name="Noel B."/>
            <person name="Jubin C."/>
            <person name="Porcel B.M."/>
            <person name="Segurens B."/>
            <person name="Daubin V."/>
            <person name="Anthouard V."/>
            <person name="Aiach N."/>
            <person name="Arnaiz O."/>
            <person name="Billaut A."/>
            <person name="Beisson J."/>
            <person name="Blanc I."/>
            <person name="Bouhouche K."/>
            <person name="Camara F."/>
            <person name="Duharcourt S."/>
            <person name="Guigo R."/>
            <person name="Gogendeau D."/>
            <person name="Katinka M."/>
            <person name="Keller A.-M."/>
            <person name="Kissmehl R."/>
            <person name="Klotz C."/>
            <person name="Koll F."/>
            <person name="Le Moue A."/>
            <person name="Lepere C."/>
            <person name="Malinsky S."/>
            <person name="Nowacki M."/>
            <person name="Nowak J.K."/>
            <person name="Plattner H."/>
            <person name="Poulain J."/>
            <person name="Ruiz F."/>
            <person name="Serrano V."/>
            <person name="Zagulski M."/>
            <person name="Dessen P."/>
            <person name="Betermier M."/>
            <person name="Weissenbach J."/>
            <person name="Scarpelli C."/>
            <person name="Schachter V."/>
            <person name="Sperling L."/>
            <person name="Meyer E."/>
            <person name="Cohen J."/>
            <person name="Wincker P."/>
        </authorList>
    </citation>
    <scope>NUCLEOTIDE SEQUENCE [LARGE SCALE GENOMIC DNA]</scope>
    <source>
        <strain evidence="1 2">Stock d4-2</strain>
    </source>
</reference>
<dbReference type="KEGG" id="ptm:GSPATT00031045001"/>
<proteinExistence type="predicted"/>
<keyword evidence="2" id="KW-1185">Reference proteome</keyword>
<dbReference type="AlphaFoldDB" id="A0BQJ9"/>
<dbReference type="InParanoid" id="A0BQJ9"/>
<protein>
    <submittedName>
        <fullName evidence="1">Uncharacterized protein</fullName>
    </submittedName>
</protein>
<evidence type="ECO:0000313" key="1">
    <source>
        <dbReference type="EMBL" id="CAK60816.1"/>
    </source>
</evidence>
<gene>
    <name evidence="1" type="ORF">GSPATT00031045001</name>
</gene>
<name>A0BQJ9_PARTE</name>
<dbReference type="GeneID" id="5013998"/>
<organism evidence="1 2">
    <name type="scientific">Paramecium tetraurelia</name>
    <dbReference type="NCBI Taxonomy" id="5888"/>
    <lineage>
        <taxon>Eukaryota</taxon>
        <taxon>Sar</taxon>
        <taxon>Alveolata</taxon>
        <taxon>Ciliophora</taxon>
        <taxon>Intramacronucleata</taxon>
        <taxon>Oligohymenophorea</taxon>
        <taxon>Peniculida</taxon>
        <taxon>Parameciidae</taxon>
        <taxon>Paramecium</taxon>
    </lineage>
</organism>
<dbReference type="EMBL" id="CT868009">
    <property type="protein sequence ID" value="CAK60816.1"/>
    <property type="molecule type" value="Genomic_DNA"/>
</dbReference>
<accession>A0BQJ9</accession>
<dbReference type="RefSeq" id="XP_001428214.1">
    <property type="nucleotide sequence ID" value="XM_001428177.1"/>
</dbReference>
<dbReference type="Proteomes" id="UP000000600">
    <property type="component" value="Unassembled WGS sequence"/>
</dbReference>
<sequence>MRELNSLFDQAVYSISIILTMDYNRIKFQAKRMEIHYHLSLLNNKKLYFLAQIQESVKPLVQNDLSQLTKFDSYLINDILLENIVKITSGSHKLKSLEYQNKKNDDLSKKANSLLRLIVEEFKYGVLNKLKI</sequence>
<dbReference type="HOGENOM" id="CLU_1921155_0_0_1"/>
<evidence type="ECO:0000313" key="2">
    <source>
        <dbReference type="Proteomes" id="UP000000600"/>
    </source>
</evidence>